<dbReference type="GO" id="GO:0003830">
    <property type="term" value="F:beta-1,4-mannosylglycoprotein 4-beta-N-acetylglucosaminyltransferase activity"/>
    <property type="evidence" value="ECO:0007669"/>
    <property type="project" value="InterPro"/>
</dbReference>
<sequence length="383" mass="45254">MRLRYRCRYLLKFFFCFILIFILLAIVITKQTNPILVVRDLGYLTRPIWDKPGSEPEIIIPHFQSDTIPYDELCELHGWKKRDSSGSDRNLTRVIDAVIFSVELDILEIRIRELWDVVDIFLVMEADRTFTGVQKPLILEENIHRFEFAKDKLHHKVLRNTLKKNPKNNFENEVIMRREMSNAIRFLKPKYGDLIIVGDVDEIPFKKTIELLKNCVGYSRELHLRMRNYVYSFEFYIDTTNWKPHVDTYSSYFRYHHGKPTESTVSNYQLADAGWHCSYCFRYLSDFVFKMTSFSHSDRVTGQHLLDKNNIQRKICDGSNIFDMYEEAYTFKDLIGTFGKLPRKLSTIGIPAAVMDQHRFFKFLLPGGCVREDAPPEFNYSGR</sequence>
<comment type="caution">
    <text evidence="2">The sequence shown here is derived from an EMBL/GenBank/DDBJ whole genome shotgun (WGS) entry which is preliminary data.</text>
</comment>
<proteinExistence type="predicted"/>
<keyword evidence="3" id="KW-1185">Reference proteome</keyword>
<gene>
    <name evidence="2" type="primary">Mgat3</name>
    <name evidence="2" type="ORF">Bhyg_06519</name>
</gene>
<evidence type="ECO:0000313" key="2">
    <source>
        <dbReference type="EMBL" id="KAJ6641579.1"/>
    </source>
</evidence>
<dbReference type="GO" id="GO:0006044">
    <property type="term" value="P:N-acetylglucosamine metabolic process"/>
    <property type="evidence" value="ECO:0007669"/>
    <property type="project" value="TreeGrafter"/>
</dbReference>
<evidence type="ECO:0000256" key="1">
    <source>
        <dbReference type="SAM" id="Phobius"/>
    </source>
</evidence>
<dbReference type="InterPro" id="IPR006813">
    <property type="entry name" value="Glyco_trans_17"/>
</dbReference>
<dbReference type="OrthoDB" id="6474464at2759"/>
<accession>A0A9Q0S1Z4</accession>
<feature type="transmembrane region" description="Helical" evidence="1">
    <location>
        <begin position="9"/>
        <end position="28"/>
    </location>
</feature>
<keyword evidence="1" id="KW-1133">Transmembrane helix</keyword>
<dbReference type="PANTHER" id="PTHR12224">
    <property type="entry name" value="BETA-1,4-MANNOSYL-GLYCOPROTEIN BETA-1,4-N-ACETYLGLUCOSAMINYL-TRANSFERASE"/>
    <property type="match status" value="1"/>
</dbReference>
<reference evidence="2" key="1">
    <citation type="submission" date="2022-07" db="EMBL/GenBank/DDBJ databases">
        <authorList>
            <person name="Trinca V."/>
            <person name="Uliana J.V.C."/>
            <person name="Torres T.T."/>
            <person name="Ward R.J."/>
            <person name="Monesi N."/>
        </authorList>
    </citation>
    <scope>NUCLEOTIDE SEQUENCE</scope>
    <source>
        <strain evidence="2">HSMRA1968</strain>
        <tissue evidence="2">Whole embryos</tissue>
    </source>
</reference>
<dbReference type="PANTHER" id="PTHR12224:SF0">
    <property type="entry name" value="BETA-1,4-MANNOSYL-GLYCOPROTEIN 4-BETA-N-ACETYLGLUCOSAMINYLTRANSFERASE"/>
    <property type="match status" value="1"/>
</dbReference>
<dbReference type="Pfam" id="PF04724">
    <property type="entry name" value="Glyco_transf_17"/>
    <property type="match status" value="1"/>
</dbReference>
<keyword evidence="1" id="KW-0812">Transmembrane</keyword>
<dbReference type="EMBL" id="WJQU01000002">
    <property type="protein sequence ID" value="KAJ6641579.1"/>
    <property type="molecule type" value="Genomic_DNA"/>
</dbReference>
<protein>
    <submittedName>
        <fullName evidence="2">Beta-1,4-mannosyl-glycoprotein 4-beta-N-acetylglucosaminyltransferase</fullName>
    </submittedName>
</protein>
<dbReference type="AlphaFoldDB" id="A0A9Q0S1Z4"/>
<organism evidence="2 3">
    <name type="scientific">Pseudolycoriella hygida</name>
    <dbReference type="NCBI Taxonomy" id="35572"/>
    <lineage>
        <taxon>Eukaryota</taxon>
        <taxon>Metazoa</taxon>
        <taxon>Ecdysozoa</taxon>
        <taxon>Arthropoda</taxon>
        <taxon>Hexapoda</taxon>
        <taxon>Insecta</taxon>
        <taxon>Pterygota</taxon>
        <taxon>Neoptera</taxon>
        <taxon>Endopterygota</taxon>
        <taxon>Diptera</taxon>
        <taxon>Nematocera</taxon>
        <taxon>Sciaroidea</taxon>
        <taxon>Sciaridae</taxon>
        <taxon>Pseudolycoriella</taxon>
    </lineage>
</organism>
<name>A0A9Q0S1Z4_9DIPT</name>
<dbReference type="GO" id="GO:0016020">
    <property type="term" value="C:membrane"/>
    <property type="evidence" value="ECO:0007669"/>
    <property type="project" value="InterPro"/>
</dbReference>
<keyword evidence="1" id="KW-0472">Membrane</keyword>
<evidence type="ECO:0000313" key="3">
    <source>
        <dbReference type="Proteomes" id="UP001151699"/>
    </source>
</evidence>
<dbReference type="Proteomes" id="UP001151699">
    <property type="component" value="Chromosome B"/>
</dbReference>